<proteinExistence type="predicted"/>
<protein>
    <submittedName>
        <fullName evidence="2">Uncharacterized protein</fullName>
    </submittedName>
</protein>
<comment type="caution">
    <text evidence="2">The sequence shown here is derived from an EMBL/GenBank/DDBJ whole genome shotgun (WGS) entry which is preliminary data.</text>
</comment>
<organism evidence="2 3">
    <name type="scientific">Apatococcus lobatus</name>
    <dbReference type="NCBI Taxonomy" id="904363"/>
    <lineage>
        <taxon>Eukaryota</taxon>
        <taxon>Viridiplantae</taxon>
        <taxon>Chlorophyta</taxon>
        <taxon>core chlorophytes</taxon>
        <taxon>Trebouxiophyceae</taxon>
        <taxon>Chlorellales</taxon>
        <taxon>Chlorellaceae</taxon>
        <taxon>Apatococcus</taxon>
    </lineage>
</organism>
<dbReference type="AlphaFoldDB" id="A0AAW1RT31"/>
<reference evidence="2 3" key="1">
    <citation type="journal article" date="2024" name="Nat. Commun.">
        <title>Phylogenomics reveals the evolutionary origins of lichenization in chlorophyte algae.</title>
        <authorList>
            <person name="Puginier C."/>
            <person name="Libourel C."/>
            <person name="Otte J."/>
            <person name="Skaloud P."/>
            <person name="Haon M."/>
            <person name="Grisel S."/>
            <person name="Petersen M."/>
            <person name="Berrin J.G."/>
            <person name="Delaux P.M."/>
            <person name="Dal Grande F."/>
            <person name="Keller J."/>
        </authorList>
    </citation>
    <scope>NUCLEOTIDE SEQUENCE [LARGE SCALE GENOMIC DNA]</scope>
    <source>
        <strain evidence="2 3">SAG 2145</strain>
    </source>
</reference>
<dbReference type="EMBL" id="JALJOS010000007">
    <property type="protein sequence ID" value="KAK9836854.1"/>
    <property type="molecule type" value="Genomic_DNA"/>
</dbReference>
<sequence>MPAPHPVPTLSSFTDLAALWQLYDEGEPHSKRPAVCAELEAQLRSDWRNQESNERWSDISRPADEVRKRAEGGHTIPVPIIKQMGPERLSQEHKA</sequence>
<evidence type="ECO:0000313" key="2">
    <source>
        <dbReference type="EMBL" id="KAK9836854.1"/>
    </source>
</evidence>
<accession>A0AAW1RT31</accession>
<feature type="compositionally biased region" description="Basic and acidic residues" evidence="1">
    <location>
        <begin position="49"/>
        <end position="72"/>
    </location>
</feature>
<evidence type="ECO:0000313" key="3">
    <source>
        <dbReference type="Proteomes" id="UP001438707"/>
    </source>
</evidence>
<name>A0AAW1RT31_9CHLO</name>
<evidence type="ECO:0000256" key="1">
    <source>
        <dbReference type="SAM" id="MobiDB-lite"/>
    </source>
</evidence>
<gene>
    <name evidence="2" type="ORF">WJX74_009577</name>
</gene>
<keyword evidence="3" id="KW-1185">Reference proteome</keyword>
<feature type="region of interest" description="Disordered" evidence="1">
    <location>
        <begin position="49"/>
        <end position="95"/>
    </location>
</feature>
<dbReference type="Proteomes" id="UP001438707">
    <property type="component" value="Unassembled WGS sequence"/>
</dbReference>